<protein>
    <submittedName>
        <fullName evidence="2">Phospholipase D family protein</fullName>
    </submittedName>
</protein>
<dbReference type="Pfam" id="PF13091">
    <property type="entry name" value="PLDc_2"/>
    <property type="match status" value="1"/>
</dbReference>
<dbReference type="RefSeq" id="WP_301192837.1">
    <property type="nucleotide sequence ID" value="NZ_JAPDPJ010000095.1"/>
</dbReference>
<organism evidence="2 3">
    <name type="scientific">Plebeiibacterium sediminum</name>
    <dbReference type="NCBI Taxonomy" id="2992112"/>
    <lineage>
        <taxon>Bacteria</taxon>
        <taxon>Pseudomonadati</taxon>
        <taxon>Bacteroidota</taxon>
        <taxon>Bacteroidia</taxon>
        <taxon>Marinilabiliales</taxon>
        <taxon>Marinilabiliaceae</taxon>
        <taxon>Plebeiibacterium</taxon>
    </lineage>
</organism>
<dbReference type="Proteomes" id="UP001209229">
    <property type="component" value="Unassembled WGS sequence"/>
</dbReference>
<name>A0AAE3M996_9BACT</name>
<evidence type="ECO:0000313" key="3">
    <source>
        <dbReference type="Proteomes" id="UP001209229"/>
    </source>
</evidence>
<proteinExistence type="predicted"/>
<sequence length="607" mass="69829">MKLYQKFKQIVEQIKPIQTAWFTTFNMDPELVEKFLVSAFVGKGPEELKTAEDYEALNLELTAIDIKIFYDYKALNIQSQKRTTIDIIPVNVADIYETIKTDAIFHPKVIYLRGEKGAYLITGSANLSISAWSSNRESISIKKLTTVDNANQVLSLFEELGVDISNEEQFVDTLNDVESNWEFVHTLMESQFNLFNELKKGELYVWSPYFSKESIKLFDAIKSEGFPEINIVPHVSEANKVNIQTSELDKIFASDDYNLCQPKRKDDHQSLHHAKVWLTPQTLAVGSWNCSFRATGLNMPKKQMNIEAGVIQDIDTKTFNSLKGDIVSLNGVEGVTVEELNKEWEEVLNPFCLSVEIMADWESFSYSMKSEIEKPENYTISLPHAPNDKISLNTVDTTSFRDKYIRVLKNKSFTVFDKNDKAVFQGFICEENKEQRQPYAYVNLSDLISSLIDNPSGEGSVKQCQYKLSTESDNDTTSKIMSEYKGTESYYFMFVSFQKLLDKIDESKKDKTALDKLGYRLPGSLLNIKNLVAESIELAVKEKKEDDLLFHFFLIEEVNRCIKRFNKYIKTNTLDVISFEMPKEITISRKDKKFIKLLKEELEYDAI</sequence>
<dbReference type="InterPro" id="IPR025202">
    <property type="entry name" value="PLD-like_dom"/>
</dbReference>
<dbReference type="Gene3D" id="3.30.870.10">
    <property type="entry name" value="Endonuclease Chain A"/>
    <property type="match status" value="1"/>
</dbReference>
<evidence type="ECO:0000259" key="1">
    <source>
        <dbReference type="Pfam" id="PF13091"/>
    </source>
</evidence>
<reference evidence="2" key="1">
    <citation type="submission" date="2022-10" db="EMBL/GenBank/DDBJ databases">
        <authorList>
            <person name="Yu W.X."/>
        </authorList>
    </citation>
    <scope>NUCLEOTIDE SEQUENCE</scope>
    <source>
        <strain evidence="2">AAT</strain>
    </source>
</reference>
<dbReference type="EMBL" id="JAPDPJ010000095">
    <property type="protein sequence ID" value="MCW3789282.1"/>
    <property type="molecule type" value="Genomic_DNA"/>
</dbReference>
<evidence type="ECO:0000313" key="2">
    <source>
        <dbReference type="EMBL" id="MCW3789282.1"/>
    </source>
</evidence>
<dbReference type="AlphaFoldDB" id="A0AAE3M996"/>
<feature type="domain" description="Phospholipase D-like" evidence="1">
    <location>
        <begin position="80"/>
        <end position="158"/>
    </location>
</feature>
<comment type="caution">
    <text evidence="2">The sequence shown here is derived from an EMBL/GenBank/DDBJ whole genome shotgun (WGS) entry which is preliminary data.</text>
</comment>
<accession>A0AAE3M996</accession>
<keyword evidence="3" id="KW-1185">Reference proteome</keyword>
<gene>
    <name evidence="2" type="ORF">OM075_22650</name>
</gene>